<dbReference type="EMBL" id="GG657906">
    <property type="protein sequence ID" value="EEF78570.1"/>
    <property type="molecule type" value="Genomic_DNA"/>
</dbReference>
<dbReference type="AlphaFoldDB" id="C0N9E0"/>
<name>C0N9E0_9GAMM</name>
<organism evidence="1 2">
    <name type="scientific">Methylophaga thiooxydans DMS010</name>
    <dbReference type="NCBI Taxonomy" id="637616"/>
    <lineage>
        <taxon>Bacteria</taxon>
        <taxon>Pseudomonadati</taxon>
        <taxon>Pseudomonadota</taxon>
        <taxon>Gammaproteobacteria</taxon>
        <taxon>Thiotrichales</taxon>
        <taxon>Piscirickettsiaceae</taxon>
        <taxon>Methylophaga</taxon>
    </lineage>
</organism>
<evidence type="ECO:0000313" key="1">
    <source>
        <dbReference type="EMBL" id="EEF78570.1"/>
    </source>
</evidence>
<gene>
    <name evidence="1" type="ORF">MDMS009_2743</name>
</gene>
<dbReference type="Proteomes" id="UP000004679">
    <property type="component" value="Unassembled WGS sequence"/>
</dbReference>
<sequence>MVFACPLMYCWSVATRFCSKAMQSCLANVAHSSKLNAMGYPPEQYASVFNFMTVSWGNSCLESRHKKTGA</sequence>
<reference evidence="1 2" key="1">
    <citation type="journal article" date="2011" name="J. Bacteriol.">
        <title>Draft genome sequence of the chemolithoheterotrophic, halophilic methylotroph Methylophaga thiooxydans DMS010.</title>
        <authorList>
            <person name="Boden R."/>
            <person name="Ferriera S."/>
            <person name="Johnson J."/>
            <person name="Kelly D.P."/>
            <person name="Murrell J.C."/>
            <person name="Schafer H."/>
        </authorList>
    </citation>
    <scope>NUCLEOTIDE SEQUENCE [LARGE SCALE GENOMIC DNA]</scope>
    <source>
        <strain evidence="1 2">DMS010</strain>
    </source>
</reference>
<protein>
    <submittedName>
        <fullName evidence="1">Uncharacterized protein</fullName>
    </submittedName>
</protein>
<proteinExistence type="predicted"/>
<evidence type="ECO:0000313" key="2">
    <source>
        <dbReference type="Proteomes" id="UP000004679"/>
    </source>
</evidence>
<dbReference type="HOGENOM" id="CLU_2753301_0_0_6"/>
<accession>C0N9E0</accession>
<keyword evidence="2" id="KW-1185">Reference proteome</keyword>